<gene>
    <name evidence="1" type="ORF">AMELA_G00033810</name>
</gene>
<dbReference type="EMBL" id="JAAGNN010000003">
    <property type="protein sequence ID" value="KAF4091157.1"/>
    <property type="molecule type" value="Genomic_DNA"/>
</dbReference>
<protein>
    <submittedName>
        <fullName evidence="1">Uncharacterized protein</fullName>
    </submittedName>
</protein>
<dbReference type="AlphaFoldDB" id="A0A7J6B9P7"/>
<dbReference type="Proteomes" id="UP000593565">
    <property type="component" value="Unassembled WGS sequence"/>
</dbReference>
<organism evidence="1 2">
    <name type="scientific">Ameiurus melas</name>
    <name type="common">Black bullhead</name>
    <name type="synonym">Silurus melas</name>
    <dbReference type="NCBI Taxonomy" id="219545"/>
    <lineage>
        <taxon>Eukaryota</taxon>
        <taxon>Metazoa</taxon>
        <taxon>Chordata</taxon>
        <taxon>Craniata</taxon>
        <taxon>Vertebrata</taxon>
        <taxon>Euteleostomi</taxon>
        <taxon>Actinopterygii</taxon>
        <taxon>Neopterygii</taxon>
        <taxon>Teleostei</taxon>
        <taxon>Ostariophysi</taxon>
        <taxon>Siluriformes</taxon>
        <taxon>Ictaluridae</taxon>
        <taxon>Ameiurus</taxon>
    </lineage>
</organism>
<reference evidence="1 2" key="1">
    <citation type="submission" date="2020-02" db="EMBL/GenBank/DDBJ databases">
        <title>A chromosome-scale genome assembly of the black bullhead catfish (Ameiurus melas).</title>
        <authorList>
            <person name="Wen M."/>
            <person name="Zham M."/>
            <person name="Cabau C."/>
            <person name="Klopp C."/>
            <person name="Donnadieu C."/>
            <person name="Roques C."/>
            <person name="Bouchez O."/>
            <person name="Lampietro C."/>
            <person name="Jouanno E."/>
            <person name="Herpin A."/>
            <person name="Louis A."/>
            <person name="Berthelot C."/>
            <person name="Parey E."/>
            <person name="Roest-Crollius H."/>
            <person name="Braasch I."/>
            <person name="Postlethwait J."/>
            <person name="Robinson-Rechavi M."/>
            <person name="Echchiki A."/>
            <person name="Begum T."/>
            <person name="Montfort J."/>
            <person name="Schartl M."/>
            <person name="Bobe J."/>
            <person name="Guiguen Y."/>
        </authorList>
    </citation>
    <scope>NUCLEOTIDE SEQUENCE [LARGE SCALE GENOMIC DNA]</scope>
    <source>
        <strain evidence="1">M_S1</strain>
        <tissue evidence="1">Blood</tissue>
    </source>
</reference>
<evidence type="ECO:0000313" key="2">
    <source>
        <dbReference type="Proteomes" id="UP000593565"/>
    </source>
</evidence>
<name>A0A7J6B9P7_AMEME</name>
<sequence>MYQLQTHTHTHKIALKIAIKRETWKCSFQNRQGQFCALLRKLQVPQSPAGTLVRTQLSERLANGGCEGHSDDFVPCLAARFNRRCIYF</sequence>
<proteinExistence type="predicted"/>
<comment type="caution">
    <text evidence="1">The sequence shown here is derived from an EMBL/GenBank/DDBJ whole genome shotgun (WGS) entry which is preliminary data.</text>
</comment>
<evidence type="ECO:0000313" key="1">
    <source>
        <dbReference type="EMBL" id="KAF4091157.1"/>
    </source>
</evidence>
<keyword evidence="2" id="KW-1185">Reference proteome</keyword>
<accession>A0A7J6B9P7</accession>